<accession>A0A518GTW8</accession>
<dbReference type="SUPFAM" id="SSF56219">
    <property type="entry name" value="DNase I-like"/>
    <property type="match status" value="1"/>
</dbReference>
<evidence type="ECO:0000313" key="3">
    <source>
        <dbReference type="Proteomes" id="UP000315349"/>
    </source>
</evidence>
<dbReference type="InterPro" id="IPR051916">
    <property type="entry name" value="GPI-anchor_lipid_remodeler"/>
</dbReference>
<dbReference type="Gene3D" id="3.60.10.10">
    <property type="entry name" value="Endonuclease/exonuclease/phosphatase"/>
    <property type="match status" value="1"/>
</dbReference>
<evidence type="ECO:0000259" key="1">
    <source>
        <dbReference type="Pfam" id="PF03372"/>
    </source>
</evidence>
<dbReference type="PANTHER" id="PTHR14859">
    <property type="entry name" value="CALCOFLUOR WHITE HYPERSENSITIVE PROTEIN PRECURSOR"/>
    <property type="match status" value="1"/>
</dbReference>
<gene>
    <name evidence="2" type="ORF">Spb1_39830</name>
</gene>
<organism evidence="2 3">
    <name type="scientific">Planctopirus ephydatiae</name>
    <dbReference type="NCBI Taxonomy" id="2528019"/>
    <lineage>
        <taxon>Bacteria</taxon>
        <taxon>Pseudomonadati</taxon>
        <taxon>Planctomycetota</taxon>
        <taxon>Planctomycetia</taxon>
        <taxon>Planctomycetales</taxon>
        <taxon>Planctomycetaceae</taxon>
        <taxon>Planctopirus</taxon>
    </lineage>
</organism>
<dbReference type="OrthoDB" id="155529at2"/>
<sequence length="253" mass="29068">MRIVSFNIHKGIGGRDRRYRLERIIEALRTLQPDVICLQEVDHHVARSRYDHQARLISEALGLVHSHYQLNVRLKEGGYGNLVASRYPLASVHAISLTRRHYKPRGAQLVVVQTPLGRLHLIHWHLGLRETERHWQVRRMFEHQHFREHRQLPAIAIGDTNDWRNTLANGPFAVHGWKQISSPPSRFRSFPAWLPLGALDKVFVNSGVAIQSCHIARSRLLRDASDHLPLVVDLSGFLEQPADHLPRLSLPVP</sequence>
<dbReference type="InterPro" id="IPR036691">
    <property type="entry name" value="Endo/exonu/phosph_ase_sf"/>
</dbReference>
<dbReference type="Pfam" id="PF03372">
    <property type="entry name" value="Exo_endo_phos"/>
    <property type="match status" value="1"/>
</dbReference>
<dbReference type="InterPro" id="IPR005135">
    <property type="entry name" value="Endo/exonuclease/phosphatase"/>
</dbReference>
<keyword evidence="2" id="KW-0540">Nuclease</keyword>
<dbReference type="GO" id="GO:0016020">
    <property type="term" value="C:membrane"/>
    <property type="evidence" value="ECO:0007669"/>
    <property type="project" value="GOC"/>
</dbReference>
<dbReference type="GO" id="GO:0004527">
    <property type="term" value="F:exonuclease activity"/>
    <property type="evidence" value="ECO:0007669"/>
    <property type="project" value="UniProtKB-KW"/>
</dbReference>
<dbReference type="PANTHER" id="PTHR14859:SF1">
    <property type="entry name" value="PGAP2-INTERACTING PROTEIN"/>
    <property type="match status" value="1"/>
</dbReference>
<dbReference type="EMBL" id="CP036299">
    <property type="protein sequence ID" value="QDV32035.1"/>
    <property type="molecule type" value="Genomic_DNA"/>
</dbReference>
<feature type="domain" description="Endonuclease/exonuclease/phosphatase" evidence="1">
    <location>
        <begin position="4"/>
        <end position="227"/>
    </location>
</feature>
<protein>
    <submittedName>
        <fullName evidence="2">Endonuclease/Exonuclease/phosphatase family protein</fullName>
    </submittedName>
</protein>
<keyword evidence="2" id="KW-0378">Hydrolase</keyword>
<dbReference type="GO" id="GO:0006506">
    <property type="term" value="P:GPI anchor biosynthetic process"/>
    <property type="evidence" value="ECO:0007669"/>
    <property type="project" value="TreeGrafter"/>
</dbReference>
<dbReference type="Proteomes" id="UP000315349">
    <property type="component" value="Chromosome"/>
</dbReference>
<dbReference type="GO" id="GO:0004519">
    <property type="term" value="F:endonuclease activity"/>
    <property type="evidence" value="ECO:0007669"/>
    <property type="project" value="UniProtKB-KW"/>
</dbReference>
<dbReference type="RefSeq" id="WP_145303926.1">
    <property type="nucleotide sequence ID" value="NZ_CP036299.1"/>
</dbReference>
<keyword evidence="2" id="KW-0255">Endonuclease</keyword>
<reference evidence="2 3" key="1">
    <citation type="submission" date="2019-02" db="EMBL/GenBank/DDBJ databases">
        <title>Deep-cultivation of Planctomycetes and their phenomic and genomic characterization uncovers novel biology.</title>
        <authorList>
            <person name="Wiegand S."/>
            <person name="Jogler M."/>
            <person name="Boedeker C."/>
            <person name="Pinto D."/>
            <person name="Vollmers J."/>
            <person name="Rivas-Marin E."/>
            <person name="Kohn T."/>
            <person name="Peeters S.H."/>
            <person name="Heuer A."/>
            <person name="Rast P."/>
            <person name="Oberbeckmann S."/>
            <person name="Bunk B."/>
            <person name="Jeske O."/>
            <person name="Meyerdierks A."/>
            <person name="Storesund J.E."/>
            <person name="Kallscheuer N."/>
            <person name="Luecker S."/>
            <person name="Lage O.M."/>
            <person name="Pohl T."/>
            <person name="Merkel B.J."/>
            <person name="Hornburger P."/>
            <person name="Mueller R.-W."/>
            <person name="Bruemmer F."/>
            <person name="Labrenz M."/>
            <person name="Spormann A.M."/>
            <person name="Op den Camp H."/>
            <person name="Overmann J."/>
            <person name="Amann R."/>
            <person name="Jetten M.S.M."/>
            <person name="Mascher T."/>
            <person name="Medema M.H."/>
            <person name="Devos D.P."/>
            <person name="Kaster A.-K."/>
            <person name="Ovreas L."/>
            <person name="Rohde M."/>
            <person name="Galperin M.Y."/>
            <person name="Jogler C."/>
        </authorList>
    </citation>
    <scope>NUCLEOTIDE SEQUENCE [LARGE SCALE GENOMIC DNA]</scope>
    <source>
        <strain evidence="2 3">Spb1</strain>
    </source>
</reference>
<dbReference type="AlphaFoldDB" id="A0A518GTW8"/>
<evidence type="ECO:0000313" key="2">
    <source>
        <dbReference type="EMBL" id="QDV32035.1"/>
    </source>
</evidence>
<proteinExistence type="predicted"/>
<name>A0A518GTW8_9PLAN</name>
<dbReference type="KEGG" id="peh:Spb1_39830"/>
<keyword evidence="3" id="KW-1185">Reference proteome</keyword>
<keyword evidence="2" id="KW-0269">Exonuclease</keyword>